<gene>
    <name evidence="5" type="ORF">ACFOFO_00280</name>
</gene>
<dbReference type="Gene3D" id="2.40.100.10">
    <property type="entry name" value="Cyclophilin-like"/>
    <property type="match status" value="1"/>
</dbReference>
<dbReference type="RefSeq" id="WP_390324950.1">
    <property type="nucleotide sequence ID" value="NZ_JBHRTP010000002.1"/>
</dbReference>
<dbReference type="Pfam" id="PF02626">
    <property type="entry name" value="CT_A_B"/>
    <property type="match status" value="1"/>
</dbReference>
<evidence type="ECO:0000313" key="6">
    <source>
        <dbReference type="Proteomes" id="UP001595530"/>
    </source>
</evidence>
<protein>
    <submittedName>
        <fullName evidence="5">Biotin-dependent carboxyltransferase family protein</fullName>
    </submittedName>
</protein>
<organism evidence="5 6">
    <name type="scientific">Undibacterium arcticum</name>
    <dbReference type="NCBI Taxonomy" id="1762892"/>
    <lineage>
        <taxon>Bacteria</taxon>
        <taxon>Pseudomonadati</taxon>
        <taxon>Pseudomonadota</taxon>
        <taxon>Betaproteobacteria</taxon>
        <taxon>Burkholderiales</taxon>
        <taxon>Oxalobacteraceae</taxon>
        <taxon>Undibacterium</taxon>
    </lineage>
</organism>
<dbReference type="InterPro" id="IPR052708">
    <property type="entry name" value="PxpC"/>
</dbReference>
<keyword evidence="3" id="KW-0067">ATP-binding</keyword>
<sequence>MKPALKVINPGLHTTVQDLGRIGFQDVGVPVSGPLDRISLRLANVLVGNSAGTPALEMIHQGPALEVQAESVRVALVGCNAMIEIGTVGARPIPAGRSVRLTRGVVFSVTKLGDSGCAYLAIEGGVDAAPSLGSASTYVRGALGGYSGHALRQADLIPLKQAAVDVRSEHALARPLDLALDQPIRVVLGPQADFFTDAAIETFLSAEYTISPQSDRMGFRLEGPRLDHAKGYNIVSDGIVTGSIQVPGSGLPIVLMADAQTSGGYPKIATVVSADIPLLGRRKPGQKIRFTAIGVGEAESLRRTQEADFLQSVEALRVLNASAGIDLAALYTENLVSGVANALG</sequence>
<proteinExistence type="predicted"/>
<dbReference type="SMART" id="SM00797">
    <property type="entry name" value="AHS2"/>
    <property type="match status" value="1"/>
</dbReference>
<evidence type="ECO:0000256" key="2">
    <source>
        <dbReference type="ARBA" id="ARBA00022801"/>
    </source>
</evidence>
<dbReference type="InterPro" id="IPR003778">
    <property type="entry name" value="CT_A_B"/>
</dbReference>
<evidence type="ECO:0000259" key="4">
    <source>
        <dbReference type="SMART" id="SM00797"/>
    </source>
</evidence>
<accession>A0ABV7EUI1</accession>
<dbReference type="PANTHER" id="PTHR43309">
    <property type="entry name" value="5-OXOPROLINASE SUBUNIT C"/>
    <property type="match status" value="1"/>
</dbReference>
<keyword evidence="6" id="KW-1185">Reference proteome</keyword>
<dbReference type="Proteomes" id="UP001595530">
    <property type="component" value="Unassembled WGS sequence"/>
</dbReference>
<dbReference type="SUPFAM" id="SSF50891">
    <property type="entry name" value="Cyclophilin-like"/>
    <property type="match status" value="1"/>
</dbReference>
<evidence type="ECO:0000256" key="3">
    <source>
        <dbReference type="ARBA" id="ARBA00022840"/>
    </source>
</evidence>
<evidence type="ECO:0000256" key="1">
    <source>
        <dbReference type="ARBA" id="ARBA00022741"/>
    </source>
</evidence>
<reference evidence="6" key="1">
    <citation type="journal article" date="2019" name="Int. J. Syst. Evol. Microbiol.">
        <title>The Global Catalogue of Microorganisms (GCM) 10K type strain sequencing project: providing services to taxonomists for standard genome sequencing and annotation.</title>
        <authorList>
            <consortium name="The Broad Institute Genomics Platform"/>
            <consortium name="The Broad Institute Genome Sequencing Center for Infectious Disease"/>
            <person name="Wu L."/>
            <person name="Ma J."/>
        </authorList>
    </citation>
    <scope>NUCLEOTIDE SEQUENCE [LARGE SCALE GENOMIC DNA]</scope>
    <source>
        <strain evidence="6">KCTC 42986</strain>
    </source>
</reference>
<dbReference type="NCBIfam" id="TIGR00724">
    <property type="entry name" value="urea_amlyse_rel"/>
    <property type="match status" value="1"/>
</dbReference>
<dbReference type="EMBL" id="JBHRTP010000002">
    <property type="protein sequence ID" value="MFC3106413.1"/>
    <property type="molecule type" value="Genomic_DNA"/>
</dbReference>
<dbReference type="InterPro" id="IPR029000">
    <property type="entry name" value="Cyclophilin-like_dom_sf"/>
</dbReference>
<feature type="domain" description="Carboxyltransferase" evidence="4">
    <location>
        <begin position="26"/>
        <end position="308"/>
    </location>
</feature>
<dbReference type="PANTHER" id="PTHR43309:SF3">
    <property type="entry name" value="5-OXOPROLINASE SUBUNIT C"/>
    <property type="match status" value="1"/>
</dbReference>
<comment type="caution">
    <text evidence="5">The sequence shown here is derived from an EMBL/GenBank/DDBJ whole genome shotgun (WGS) entry which is preliminary data.</text>
</comment>
<keyword evidence="1" id="KW-0547">Nucleotide-binding</keyword>
<evidence type="ECO:0000313" key="5">
    <source>
        <dbReference type="EMBL" id="MFC3106413.1"/>
    </source>
</evidence>
<name>A0ABV7EUI1_9BURK</name>
<keyword evidence="2" id="KW-0378">Hydrolase</keyword>